<feature type="region of interest" description="Disordered" evidence="1">
    <location>
        <begin position="671"/>
        <end position="729"/>
    </location>
</feature>
<protein>
    <submittedName>
        <fullName evidence="2">SYCP2_SLD domain-containing protein</fullName>
    </submittedName>
</protein>
<dbReference type="AlphaFoldDB" id="A0AAV4MRL7"/>
<gene>
    <name evidence="2" type="primary">AVEN_119137_1</name>
    <name evidence="2" type="ORF">CEXT_295561</name>
</gene>
<name>A0AAV4MRL7_CAEEX</name>
<feature type="region of interest" description="Disordered" evidence="1">
    <location>
        <begin position="504"/>
        <end position="584"/>
    </location>
</feature>
<accession>A0AAV4MRL7</accession>
<dbReference type="EMBL" id="BPLR01002551">
    <property type="protein sequence ID" value="GIX75013.1"/>
    <property type="molecule type" value="Genomic_DNA"/>
</dbReference>
<sequence length="907" mass="104021">MVSQITKQQNIFFELNSSNVEVSLLLCCTASVYFDTLETEHVEPGTSWETIIVVSSNQVKSWVIKGKYTKSQNSQNFSSIDVFTVGELNDTENNRKISTSSILEEYDSEKYSQTKEKRVSDSINLINLSDTDITEKQNKHFSMPKSKASCSSVISIESANAANFEANSIDENTKIQGGFSHTSKLQNTNGRSLNEGHEINNKRLWRKSSNASCCLSLRSENSELSDKVTDHNNEEEEGEENILKDRLQNMPENLSFRPRKISREDIESENVNLITNKKDQFDQDIKIKKCNVGEDEAIKTISKTEKNVLLKDSEAVENLNVKQALLQHKKKNSLQDNYNSQNTEIISNSCRKVSQKKRFTDDNDVKNYSPFLNSSLTNQNRRLKNSLGRDDEEICDVKQDFIISQKQKNEFFENEQNSQLPLNNIANESCIERTECNDLETRKQLILKINHRKEDGRDNKLHPSDKDYARQPKRKKVKKDHNFGTESDTDVKKTNFFIRNNADAEKEDNPQQFQPEDHNFNPESDIDVKKSKHLKRKKEDSSHHNFSPESDMDVKKGKHLKRKTEAEKEDSSHQFQSKRPRKAAIKAKNRNKIILNEKHFDNVYQIHKPSPSHIINSNDEIKDCFDTPPTKPVKKKRFSRKSVFMTDTETGSSEISWFALHKTGLFETPKKKYSNRRSKPLKDASSIKKTYKSASSNKKRENEAQISHSLNQIPNLKKQQNESNRMLDSGKSKLRFVKKTSPDNILHSDDSAPKTLGVLSAESLSPFVEEPKLIHIMKYLESLSGESNSPQNFEQHDNFDQVTPFEENCKTKCYAKSSVDSNLSRCSNSEKYSSEENMSKQLSPVRGSINFKNKKISTNVPKSRSKTTCTTEKELPQLPFELAQLPLLDNYTNSLEEKAFTGFTKVD</sequence>
<feature type="compositionally biased region" description="Basic and acidic residues" evidence="1">
    <location>
        <begin position="454"/>
        <end position="470"/>
    </location>
</feature>
<dbReference type="Proteomes" id="UP001054945">
    <property type="component" value="Unassembled WGS sequence"/>
</dbReference>
<feature type="region of interest" description="Disordered" evidence="1">
    <location>
        <begin position="454"/>
        <end position="488"/>
    </location>
</feature>
<feature type="compositionally biased region" description="Basic and acidic residues" evidence="1">
    <location>
        <begin position="504"/>
        <end position="520"/>
    </location>
</feature>
<feature type="compositionally biased region" description="Polar residues" evidence="1">
    <location>
        <begin position="704"/>
        <end position="726"/>
    </location>
</feature>
<keyword evidence="3" id="KW-1185">Reference proteome</keyword>
<evidence type="ECO:0000313" key="2">
    <source>
        <dbReference type="EMBL" id="GIX75013.1"/>
    </source>
</evidence>
<feature type="compositionally biased region" description="Basic and acidic residues" evidence="1">
    <location>
        <begin position="563"/>
        <end position="572"/>
    </location>
</feature>
<organism evidence="2 3">
    <name type="scientific">Caerostris extrusa</name>
    <name type="common">Bark spider</name>
    <name type="synonym">Caerostris bankana</name>
    <dbReference type="NCBI Taxonomy" id="172846"/>
    <lineage>
        <taxon>Eukaryota</taxon>
        <taxon>Metazoa</taxon>
        <taxon>Ecdysozoa</taxon>
        <taxon>Arthropoda</taxon>
        <taxon>Chelicerata</taxon>
        <taxon>Arachnida</taxon>
        <taxon>Araneae</taxon>
        <taxon>Araneomorphae</taxon>
        <taxon>Entelegynae</taxon>
        <taxon>Araneoidea</taxon>
        <taxon>Araneidae</taxon>
        <taxon>Caerostris</taxon>
    </lineage>
</organism>
<evidence type="ECO:0000313" key="3">
    <source>
        <dbReference type="Proteomes" id="UP001054945"/>
    </source>
</evidence>
<comment type="caution">
    <text evidence="2">The sequence shown here is derived from an EMBL/GenBank/DDBJ whole genome shotgun (WGS) entry which is preliminary data.</text>
</comment>
<proteinExistence type="predicted"/>
<reference evidence="2 3" key="1">
    <citation type="submission" date="2021-06" db="EMBL/GenBank/DDBJ databases">
        <title>Caerostris extrusa draft genome.</title>
        <authorList>
            <person name="Kono N."/>
            <person name="Arakawa K."/>
        </authorList>
    </citation>
    <scope>NUCLEOTIDE SEQUENCE [LARGE SCALE GENOMIC DNA]</scope>
</reference>
<evidence type="ECO:0000256" key="1">
    <source>
        <dbReference type="SAM" id="MobiDB-lite"/>
    </source>
</evidence>